<keyword evidence="5 6" id="KW-0238">DNA-binding</keyword>
<dbReference type="PROSITE" id="PS50950">
    <property type="entry name" value="ZF_THAP"/>
    <property type="match status" value="1"/>
</dbReference>
<evidence type="ECO:0000256" key="6">
    <source>
        <dbReference type="PROSITE-ProRule" id="PRU00309"/>
    </source>
</evidence>
<dbReference type="AlphaFoldDB" id="A0A232FAT9"/>
<evidence type="ECO:0000256" key="1">
    <source>
        <dbReference type="ARBA" id="ARBA00001968"/>
    </source>
</evidence>
<organism evidence="9 10">
    <name type="scientific">Trichomalopsis sarcophagae</name>
    <dbReference type="NCBI Taxonomy" id="543379"/>
    <lineage>
        <taxon>Eukaryota</taxon>
        <taxon>Metazoa</taxon>
        <taxon>Ecdysozoa</taxon>
        <taxon>Arthropoda</taxon>
        <taxon>Hexapoda</taxon>
        <taxon>Insecta</taxon>
        <taxon>Pterygota</taxon>
        <taxon>Neoptera</taxon>
        <taxon>Endopterygota</taxon>
        <taxon>Hymenoptera</taxon>
        <taxon>Apocrita</taxon>
        <taxon>Proctotrupomorpha</taxon>
        <taxon>Chalcidoidea</taxon>
        <taxon>Pteromalidae</taxon>
        <taxon>Pteromalinae</taxon>
        <taxon>Trichomalopsis</taxon>
    </lineage>
</organism>
<feature type="domain" description="THAP-type" evidence="8">
    <location>
        <begin position="1"/>
        <end position="67"/>
    </location>
</feature>
<dbReference type="OrthoDB" id="6598185at2759"/>
<feature type="compositionally biased region" description="Polar residues" evidence="7">
    <location>
        <begin position="250"/>
        <end position="266"/>
    </location>
</feature>
<keyword evidence="4" id="KW-0862">Zinc</keyword>
<keyword evidence="2" id="KW-0479">Metal-binding</keyword>
<comment type="caution">
    <text evidence="9">The sequence shown here is derived from an EMBL/GenBank/DDBJ whole genome shotgun (WGS) entry which is preliminary data.</text>
</comment>
<dbReference type="SUPFAM" id="SSF57716">
    <property type="entry name" value="Glucocorticoid receptor-like (DNA-binding domain)"/>
    <property type="match status" value="1"/>
</dbReference>
<evidence type="ECO:0000256" key="2">
    <source>
        <dbReference type="ARBA" id="ARBA00022723"/>
    </source>
</evidence>
<evidence type="ECO:0000259" key="8">
    <source>
        <dbReference type="PROSITE" id="PS50950"/>
    </source>
</evidence>
<evidence type="ECO:0000256" key="7">
    <source>
        <dbReference type="SAM" id="MobiDB-lite"/>
    </source>
</evidence>
<evidence type="ECO:0000256" key="4">
    <source>
        <dbReference type="ARBA" id="ARBA00022833"/>
    </source>
</evidence>
<dbReference type="Proteomes" id="UP000215335">
    <property type="component" value="Unassembled WGS sequence"/>
</dbReference>
<accession>A0A232FAT9</accession>
<reference evidence="9 10" key="1">
    <citation type="journal article" date="2017" name="Curr. Biol.">
        <title>The Evolution of Venom by Co-option of Single-Copy Genes.</title>
        <authorList>
            <person name="Martinson E.O."/>
            <person name="Mrinalini"/>
            <person name="Kelkar Y.D."/>
            <person name="Chang C.H."/>
            <person name="Werren J.H."/>
        </authorList>
    </citation>
    <scope>NUCLEOTIDE SEQUENCE [LARGE SCALE GENOMIC DNA]</scope>
    <source>
        <strain evidence="9 10">Alberta</strain>
        <tissue evidence="9">Whole body</tissue>
    </source>
</reference>
<sequence length="530" mass="60064">MKFQFPKEKVTKRKCLEAIQRPEFVPTPKHGLCTNHFHPNDIIFESLRAGYVNSSDRLKHKTVPSIFPWQSKIVIDNSQTTYVVNSGEIISEDRCKGEVKFRFPKDKVTKRKCLEAIQRPDFVPTPKHGLRTNHFHPNDIIFESLRAGYVNSSDRLKHKTVPSIFPWQSEIVIDNSQTADVVNSGEIISEDSTINKHNASTTTESRYVNSSDRLKHKTVPSIFPWQSKIVIDNSQTTYVVNSGEIISEDSTTNKHNASTTTESSDTLDNDRSSDELFKMDFPAKDEKLFPSNDEVHEMQYLTDDFGVYEETVVSDYVESENNKISESQSCINPGCSSFKSVAVQTNPESRYNIEQLQYKPESVLHFTGLENYEKFMTVLYSLGPTAHFLKYDRGHQHYPTTRVIIYGTEIKIDRPHNPSLQQSSFSTYKISPTLKNLVGCTPGGLISYCSPAYGGSTSDRKIVERSDLMQKCESGDLVMADRCFTVQDIFAPYNITVATSKLSDFYGLAGCVIILIDIELLNPLDTIKFL</sequence>
<comment type="cofactor">
    <cofactor evidence="1">
        <name>a divalent metal cation</name>
        <dbReference type="ChEBI" id="CHEBI:60240"/>
    </cofactor>
</comment>
<dbReference type="GO" id="GO:0003677">
    <property type="term" value="F:DNA binding"/>
    <property type="evidence" value="ECO:0007669"/>
    <property type="project" value="UniProtKB-UniRule"/>
</dbReference>
<proteinExistence type="predicted"/>
<keyword evidence="3 6" id="KW-0863">Zinc-finger</keyword>
<name>A0A232FAT9_9HYME</name>
<evidence type="ECO:0000256" key="3">
    <source>
        <dbReference type="ARBA" id="ARBA00022771"/>
    </source>
</evidence>
<dbReference type="PANTHER" id="PTHR23080">
    <property type="entry name" value="THAP DOMAIN PROTEIN"/>
    <property type="match status" value="1"/>
</dbReference>
<gene>
    <name evidence="9" type="ORF">TSAR_017045</name>
</gene>
<protein>
    <recommendedName>
        <fullName evidence="8">THAP-type domain-containing protein</fullName>
    </recommendedName>
</protein>
<dbReference type="GO" id="GO:0008270">
    <property type="term" value="F:zinc ion binding"/>
    <property type="evidence" value="ECO:0007669"/>
    <property type="project" value="UniProtKB-KW"/>
</dbReference>
<dbReference type="InterPro" id="IPR006612">
    <property type="entry name" value="THAP_Znf"/>
</dbReference>
<evidence type="ECO:0000313" key="9">
    <source>
        <dbReference type="EMBL" id="OXU27579.1"/>
    </source>
</evidence>
<feature type="region of interest" description="Disordered" evidence="7">
    <location>
        <begin position="250"/>
        <end position="273"/>
    </location>
</feature>
<dbReference type="Pfam" id="PF05485">
    <property type="entry name" value="THAP"/>
    <property type="match status" value="1"/>
</dbReference>
<dbReference type="InterPro" id="IPR027806">
    <property type="entry name" value="HARBI1_dom"/>
</dbReference>
<keyword evidence="10" id="KW-1185">Reference proteome</keyword>
<evidence type="ECO:0000313" key="10">
    <source>
        <dbReference type="Proteomes" id="UP000215335"/>
    </source>
</evidence>
<dbReference type="Pfam" id="PF13359">
    <property type="entry name" value="DDE_Tnp_4"/>
    <property type="match status" value="1"/>
</dbReference>
<evidence type="ECO:0000256" key="5">
    <source>
        <dbReference type="ARBA" id="ARBA00023125"/>
    </source>
</evidence>
<dbReference type="EMBL" id="NNAY01000578">
    <property type="protein sequence ID" value="OXU27579.1"/>
    <property type="molecule type" value="Genomic_DNA"/>
</dbReference>